<proteinExistence type="predicted"/>
<sequence length="75" mass="8651">MTSKTPKRQSWSISGCYATWRLTIAIDPPEYEDGDPDTLDWPEEKIRPLVDHFGQVVDYCEIAREFERGGVFSGR</sequence>
<evidence type="ECO:0000313" key="1">
    <source>
        <dbReference type="EMBL" id="TQJ02998.1"/>
    </source>
</evidence>
<dbReference type="EMBL" id="VFML01000001">
    <property type="protein sequence ID" value="TQJ02998.1"/>
    <property type="molecule type" value="Genomic_DNA"/>
</dbReference>
<dbReference type="Proteomes" id="UP000320876">
    <property type="component" value="Unassembled WGS sequence"/>
</dbReference>
<dbReference type="RefSeq" id="WP_141998406.1">
    <property type="nucleotide sequence ID" value="NZ_VFML01000001.1"/>
</dbReference>
<comment type="caution">
    <text evidence="1">The sequence shown here is derived from an EMBL/GenBank/DDBJ whole genome shotgun (WGS) entry which is preliminary data.</text>
</comment>
<organism evidence="1 2">
    <name type="scientific">Amycolatopsis cihanbeyliensis</name>
    <dbReference type="NCBI Taxonomy" id="1128664"/>
    <lineage>
        <taxon>Bacteria</taxon>
        <taxon>Bacillati</taxon>
        <taxon>Actinomycetota</taxon>
        <taxon>Actinomycetes</taxon>
        <taxon>Pseudonocardiales</taxon>
        <taxon>Pseudonocardiaceae</taxon>
        <taxon>Amycolatopsis</taxon>
    </lineage>
</organism>
<dbReference type="OrthoDB" id="3630293at2"/>
<name>A0A542DIS9_AMYCI</name>
<keyword evidence="2" id="KW-1185">Reference proteome</keyword>
<gene>
    <name evidence="1" type="ORF">FB471_2748</name>
</gene>
<evidence type="ECO:0000313" key="2">
    <source>
        <dbReference type="Proteomes" id="UP000320876"/>
    </source>
</evidence>
<reference evidence="1 2" key="1">
    <citation type="submission" date="2019-06" db="EMBL/GenBank/DDBJ databases">
        <title>Sequencing the genomes of 1000 actinobacteria strains.</title>
        <authorList>
            <person name="Klenk H.-P."/>
        </authorList>
    </citation>
    <scope>NUCLEOTIDE SEQUENCE [LARGE SCALE GENOMIC DNA]</scope>
    <source>
        <strain evidence="1 2">DSM 45679</strain>
    </source>
</reference>
<protein>
    <submittedName>
        <fullName evidence="1">Uncharacterized protein</fullName>
    </submittedName>
</protein>
<dbReference type="AlphaFoldDB" id="A0A542DIS9"/>
<accession>A0A542DIS9</accession>